<evidence type="ECO:0008006" key="3">
    <source>
        <dbReference type="Google" id="ProtNLM"/>
    </source>
</evidence>
<evidence type="ECO:0000256" key="1">
    <source>
        <dbReference type="SAM" id="SignalP"/>
    </source>
</evidence>
<sequence length="295" mass="33533">MLHYGFLCLIISHSLISAQTEIPAQAVTLLDRKSYVEYKFIEWNYADDGPQLNLPIRFRTRSIDGRLITLSAQGLEGTIFIIIKVIFFITVSLHLQCDDTLSAYVDNAAVAVDLVNNQRKLIRKIRKQLPGVNNGKEYSMSIQLNLERKILKLVYGEGTMNTYEFNDDVKIENRMQLAIIIGNNDGLNSIIGCVTIVGLTVGNRFVFELEKNKRSEMIRDNCDTLCTNELCNKGKCIDLFHTTVCDCRGTYQSGKQCDEVMKTINVSWDQYISYKMNDNGSQPTIISIDFKVKLK</sequence>
<evidence type="ECO:0000313" key="2">
    <source>
        <dbReference type="WBParaSite" id="maker-PairedContig_3886-snap-gene-0.2-mRNA-1"/>
    </source>
</evidence>
<accession>A0A1I8EPU0</accession>
<reference evidence="2" key="1">
    <citation type="submission" date="2016-11" db="UniProtKB">
        <authorList>
            <consortium name="WormBaseParasite"/>
        </authorList>
    </citation>
    <scope>IDENTIFICATION</scope>
    <source>
        <strain evidence="2">pt0022</strain>
    </source>
</reference>
<keyword evidence="1" id="KW-0732">Signal</keyword>
<dbReference type="WBParaSite" id="maker-PairedContig_3886-snap-gene-0.2-mRNA-1">
    <property type="protein sequence ID" value="maker-PairedContig_3886-snap-gene-0.2-mRNA-1"/>
    <property type="gene ID" value="maker-PairedContig_3886-snap-gene-0.2"/>
</dbReference>
<proteinExistence type="predicted"/>
<name>A0A1I8EPU0_WUCBA</name>
<dbReference type="AlphaFoldDB" id="A0A1I8EPU0"/>
<feature type="chain" id="PRO_5009318292" description="EGF-like domain-containing protein" evidence="1">
    <location>
        <begin position="19"/>
        <end position="295"/>
    </location>
</feature>
<organism evidence="2">
    <name type="scientific">Wuchereria bancrofti</name>
    <dbReference type="NCBI Taxonomy" id="6293"/>
    <lineage>
        <taxon>Eukaryota</taxon>
        <taxon>Metazoa</taxon>
        <taxon>Ecdysozoa</taxon>
        <taxon>Nematoda</taxon>
        <taxon>Chromadorea</taxon>
        <taxon>Rhabditida</taxon>
        <taxon>Spirurina</taxon>
        <taxon>Spiruromorpha</taxon>
        <taxon>Filarioidea</taxon>
        <taxon>Onchocercidae</taxon>
        <taxon>Wuchereria</taxon>
    </lineage>
</organism>
<protein>
    <recommendedName>
        <fullName evidence="3">EGF-like domain-containing protein</fullName>
    </recommendedName>
</protein>
<dbReference type="STRING" id="6293.A0A1I8EPU0"/>
<feature type="signal peptide" evidence="1">
    <location>
        <begin position="1"/>
        <end position="18"/>
    </location>
</feature>